<name>A0A385SZ21_9BACT</name>
<dbReference type="Proteomes" id="UP000266183">
    <property type="component" value="Chromosome"/>
</dbReference>
<comment type="similarity">
    <text evidence="1">Belongs to the short-chain dehydrogenases/reductases (SDR) family.</text>
</comment>
<accession>A0A385SZ21</accession>
<dbReference type="InterPro" id="IPR002347">
    <property type="entry name" value="SDR_fam"/>
</dbReference>
<dbReference type="KEGG" id="chk:D4L85_32640"/>
<gene>
    <name evidence="3" type="ORF">D4L85_32640</name>
</gene>
<evidence type="ECO:0000313" key="4">
    <source>
        <dbReference type="Proteomes" id="UP000266183"/>
    </source>
</evidence>
<reference evidence="4" key="1">
    <citation type="submission" date="2018-09" db="EMBL/GenBank/DDBJ databases">
        <title>Chryseolinea sp. KIS68-18 isolated from soil.</title>
        <authorList>
            <person name="Weon H.-Y."/>
            <person name="Kwon S.-W."/>
            <person name="Lee S.A."/>
        </authorList>
    </citation>
    <scope>NUCLEOTIDE SEQUENCE [LARGE SCALE GENOMIC DNA]</scope>
    <source>
        <strain evidence="4">KIS68-18</strain>
    </source>
</reference>
<dbReference type="RefSeq" id="WP_119758291.1">
    <property type="nucleotide sequence ID" value="NZ_CP032382.1"/>
</dbReference>
<dbReference type="PANTHER" id="PTHR42760:SF133">
    <property type="entry name" value="3-OXOACYL-[ACYL-CARRIER-PROTEIN] REDUCTASE"/>
    <property type="match status" value="1"/>
</dbReference>
<protein>
    <submittedName>
        <fullName evidence="3">SDR family oxidoreductase</fullName>
    </submittedName>
</protein>
<dbReference type="InterPro" id="IPR020904">
    <property type="entry name" value="Sc_DH/Rdtase_CS"/>
</dbReference>
<dbReference type="CDD" id="cd05233">
    <property type="entry name" value="SDR_c"/>
    <property type="match status" value="1"/>
</dbReference>
<dbReference type="InterPro" id="IPR036291">
    <property type="entry name" value="NAD(P)-bd_dom_sf"/>
</dbReference>
<dbReference type="PANTHER" id="PTHR42760">
    <property type="entry name" value="SHORT-CHAIN DEHYDROGENASES/REDUCTASES FAMILY MEMBER"/>
    <property type="match status" value="1"/>
</dbReference>
<keyword evidence="2" id="KW-0560">Oxidoreductase</keyword>
<dbReference type="FunFam" id="3.40.50.720:FF:000084">
    <property type="entry name" value="Short-chain dehydrogenase reductase"/>
    <property type="match status" value="1"/>
</dbReference>
<dbReference type="PRINTS" id="PR00081">
    <property type="entry name" value="GDHRDH"/>
</dbReference>
<dbReference type="PROSITE" id="PS00061">
    <property type="entry name" value="ADH_SHORT"/>
    <property type="match status" value="1"/>
</dbReference>
<dbReference type="SUPFAM" id="SSF51735">
    <property type="entry name" value="NAD(P)-binding Rossmann-fold domains"/>
    <property type="match status" value="1"/>
</dbReference>
<dbReference type="EMBL" id="CP032382">
    <property type="protein sequence ID" value="AYB35040.1"/>
    <property type="molecule type" value="Genomic_DNA"/>
</dbReference>
<evidence type="ECO:0000256" key="1">
    <source>
        <dbReference type="ARBA" id="ARBA00006484"/>
    </source>
</evidence>
<dbReference type="PRINTS" id="PR00080">
    <property type="entry name" value="SDRFAMILY"/>
</dbReference>
<sequence length="250" mass="26910">MRKKVIVLGASSGIGKATAQRFAKEGWQVMGAAPEAVLLQNAVNDLEGEGHQAVLLDVTSDDHIDALKEHVQKKFGHFDVLINSVGISKGQPLLAPDFDAWDRSLQVMLYGAVKVCRALIPLMNDGGRIVHITSIHYERVAPGSSSYGMAKAAITQFTRSLAVELAPRNILANAIAPGFIFTPMSIKGDGKNELDSEWFKENYVKHNHLPLKRAGQPEEVAGVAYFLAGPDASYITGSVVTVDGGLTITF</sequence>
<dbReference type="GO" id="GO:0016616">
    <property type="term" value="F:oxidoreductase activity, acting on the CH-OH group of donors, NAD or NADP as acceptor"/>
    <property type="evidence" value="ECO:0007669"/>
    <property type="project" value="TreeGrafter"/>
</dbReference>
<dbReference type="Gene3D" id="3.40.50.720">
    <property type="entry name" value="NAD(P)-binding Rossmann-like Domain"/>
    <property type="match status" value="1"/>
</dbReference>
<proteinExistence type="inferred from homology"/>
<dbReference type="Pfam" id="PF13561">
    <property type="entry name" value="adh_short_C2"/>
    <property type="match status" value="1"/>
</dbReference>
<evidence type="ECO:0000256" key="2">
    <source>
        <dbReference type="ARBA" id="ARBA00023002"/>
    </source>
</evidence>
<dbReference type="AlphaFoldDB" id="A0A385SZ21"/>
<dbReference type="OrthoDB" id="9804104at2"/>
<keyword evidence="4" id="KW-1185">Reference proteome</keyword>
<organism evidence="3 4">
    <name type="scientific">Chryseolinea soli</name>
    <dbReference type="NCBI Taxonomy" id="2321403"/>
    <lineage>
        <taxon>Bacteria</taxon>
        <taxon>Pseudomonadati</taxon>
        <taxon>Bacteroidota</taxon>
        <taxon>Cytophagia</taxon>
        <taxon>Cytophagales</taxon>
        <taxon>Fulvivirgaceae</taxon>
        <taxon>Chryseolinea</taxon>
    </lineage>
</organism>
<evidence type="ECO:0000313" key="3">
    <source>
        <dbReference type="EMBL" id="AYB35040.1"/>
    </source>
</evidence>